<dbReference type="PANTHER" id="PTHR19446">
    <property type="entry name" value="REVERSE TRANSCRIPTASES"/>
    <property type="match status" value="1"/>
</dbReference>
<sequence>MTWNCGGLHGDKYQELLHWLQAEHHAGRTIDICCLQETCWRQDHEFVTDPCEVGGLTWYAVQSSGKDTAGLLCLVRTGLVSSENIRTNVLAAGRAMHLRLLVEVPLDLLCLYQYAWNPQKGTLEGSNKTEALLKQRRGLWRAVDKWVAGLSQRNSCILLGDFNTPIRPETSLAGNGVATLQAAHQQDQGEFQELIKTHHLCLLNTWSGGGAAARTFIPPRSQDRGHGTQIDFIAVKGALNDAEARRARPVNADIVPTSGARHRPVIATVPMPHRPHQAKGTNTSVALRTVKKVTGDLEQVERLQQHILPALEQLTIQDEVDTHLLKGWGKVVRGTRTTPAEGINEPLTQSVQHMWSLRTRLRQHNQVIAQWTHRGHEAGRTFKAWLLIIQLQRCTRSLKQSCRHRKTLKVSEAVRSPDIHAAAKRFAPKAPRRRLQLRGPDGSLQTHETEFRQITEYFRALYDGPACPPPVLSASPNFTLAEVQQAIRRHQPYKAMPKSSAPAALWKHFATQAAVILTKQFEHHLVNGACVLPQHWCISDLVLLPKVGKLMTTPAHLRPIALLTLPAKVLAAAIAQRLHQHVAWYLQDIPQYAYVKNRLSMWMFMDDAKGSPPHPSRGGCMLSLDVSKAYDHVDRGDLRLALLEAQIPEHLVQLILMIHYHADLRICPGDHETVLRTKRGLRQGCSLAPALWAIYSGWLLRRMDLPGTLSVAQANTTFADDMHYQWNIHKGADLEAAYGAMKHILVSLRRAGLSVSEEKTVIILGIKGSQAQRTLQRYVVEMPQGCIWPTLLHALDCCGLPEKEMQENTVDLIKRLKLPNPVRSHQMEERPAKWSKQALPGTRDGWGRTRGQQNGTQQTRTFDMEEDDQEMHPVSAKTDQKELEELRAMLGMVTTLLLRHEVQMNISRLDTGFMIFLQTTTPNSIAHTTYQIGNRWKDAKQNDPSSLSQPMRVVIFQHLLTVVQERFKAMLHSPSSRSKASDLGWISRCGKEVYGLRWNPATKQHERDHSIPSLKPEEIETALAELIALAAKPLVIHRYHATRQLAEQYASPTLAMMLEVGNRAEEAQVAWRHLHRLAQSAVWAAAGCYMRHERLKMGALAQKLARLMK</sequence>
<protein>
    <submittedName>
        <fullName evidence="2">LINE-1 reverse transcriptase-like</fullName>
    </submittedName>
</protein>
<feature type="region of interest" description="Disordered" evidence="1">
    <location>
        <begin position="823"/>
        <end position="859"/>
    </location>
</feature>
<proteinExistence type="predicted"/>
<evidence type="ECO:0000313" key="3">
    <source>
        <dbReference type="Proteomes" id="UP000186817"/>
    </source>
</evidence>
<keyword evidence="2" id="KW-0695">RNA-directed DNA polymerase</keyword>
<dbReference type="Pfam" id="PF03372">
    <property type="entry name" value="Exo_endo_phos"/>
    <property type="match status" value="1"/>
</dbReference>
<organism evidence="2 3">
    <name type="scientific">Symbiodinium microadriaticum</name>
    <name type="common">Dinoflagellate</name>
    <name type="synonym">Zooxanthella microadriatica</name>
    <dbReference type="NCBI Taxonomy" id="2951"/>
    <lineage>
        <taxon>Eukaryota</taxon>
        <taxon>Sar</taxon>
        <taxon>Alveolata</taxon>
        <taxon>Dinophyceae</taxon>
        <taxon>Suessiales</taxon>
        <taxon>Symbiodiniaceae</taxon>
        <taxon>Symbiodinium</taxon>
    </lineage>
</organism>
<keyword evidence="2" id="KW-0808">Transferase</keyword>
<dbReference type="SUPFAM" id="SSF56219">
    <property type="entry name" value="DNase I-like"/>
    <property type="match status" value="1"/>
</dbReference>
<comment type="caution">
    <text evidence="2">The sequence shown here is derived from an EMBL/GenBank/DDBJ whole genome shotgun (WGS) entry which is preliminary data.</text>
</comment>
<dbReference type="Gene3D" id="3.60.10.10">
    <property type="entry name" value="Endonuclease/exonuclease/phosphatase"/>
    <property type="match status" value="1"/>
</dbReference>
<dbReference type="Proteomes" id="UP000186817">
    <property type="component" value="Unassembled WGS sequence"/>
</dbReference>
<accession>A0A1Q9F3U2</accession>
<dbReference type="Pfam" id="PF00078">
    <property type="entry name" value="RVT_1"/>
    <property type="match status" value="1"/>
</dbReference>
<dbReference type="InterPro" id="IPR036691">
    <property type="entry name" value="Endo/exonu/phosph_ase_sf"/>
</dbReference>
<dbReference type="PROSITE" id="PS50878">
    <property type="entry name" value="RT_POL"/>
    <property type="match status" value="1"/>
</dbReference>
<reference evidence="2 3" key="1">
    <citation type="submission" date="2016-02" db="EMBL/GenBank/DDBJ databases">
        <title>Genome analysis of coral dinoflagellate symbionts highlights evolutionary adaptations to a symbiotic lifestyle.</title>
        <authorList>
            <person name="Aranda M."/>
            <person name="Li Y."/>
            <person name="Liew Y.J."/>
            <person name="Baumgarten S."/>
            <person name="Simakov O."/>
            <person name="Wilson M."/>
            <person name="Piel J."/>
            <person name="Ashoor H."/>
            <person name="Bougouffa S."/>
            <person name="Bajic V.B."/>
            <person name="Ryu T."/>
            <person name="Ravasi T."/>
            <person name="Bayer T."/>
            <person name="Micklem G."/>
            <person name="Kim H."/>
            <person name="Bhak J."/>
            <person name="Lajeunesse T.C."/>
            <person name="Voolstra C.R."/>
        </authorList>
    </citation>
    <scope>NUCLEOTIDE SEQUENCE [LARGE SCALE GENOMIC DNA]</scope>
    <source>
        <strain evidence="2 3">CCMP2467</strain>
    </source>
</reference>
<evidence type="ECO:0000256" key="1">
    <source>
        <dbReference type="SAM" id="MobiDB-lite"/>
    </source>
</evidence>
<keyword evidence="3" id="KW-1185">Reference proteome</keyword>
<name>A0A1Q9F3U2_SYMMI</name>
<gene>
    <name evidence="2" type="ORF">AK812_SmicGene1498</name>
</gene>
<keyword evidence="2" id="KW-0548">Nucleotidyltransferase</keyword>
<feature type="compositionally biased region" description="Low complexity" evidence="1">
    <location>
        <begin position="849"/>
        <end position="859"/>
    </location>
</feature>
<dbReference type="InterPro" id="IPR005135">
    <property type="entry name" value="Endo/exonuclease/phosphatase"/>
</dbReference>
<dbReference type="GO" id="GO:0003964">
    <property type="term" value="F:RNA-directed DNA polymerase activity"/>
    <property type="evidence" value="ECO:0007669"/>
    <property type="project" value="UniProtKB-KW"/>
</dbReference>
<dbReference type="AlphaFoldDB" id="A0A1Q9F3U2"/>
<dbReference type="OrthoDB" id="416454at2759"/>
<dbReference type="EMBL" id="LSRX01000016">
    <property type="protein sequence ID" value="OLQ14355.1"/>
    <property type="molecule type" value="Genomic_DNA"/>
</dbReference>
<dbReference type="InterPro" id="IPR000477">
    <property type="entry name" value="RT_dom"/>
</dbReference>
<evidence type="ECO:0000313" key="2">
    <source>
        <dbReference type="EMBL" id="OLQ14355.1"/>
    </source>
</evidence>